<feature type="chain" id="PRO_5044870402" evidence="2">
    <location>
        <begin position="29"/>
        <end position="119"/>
    </location>
</feature>
<evidence type="ECO:0000256" key="1">
    <source>
        <dbReference type="SAM" id="MobiDB-lite"/>
    </source>
</evidence>
<dbReference type="Proteomes" id="UP001603857">
    <property type="component" value="Unassembled WGS sequence"/>
</dbReference>
<comment type="caution">
    <text evidence="3">The sequence shown here is derived from an EMBL/GenBank/DDBJ whole genome shotgun (WGS) entry which is preliminary data.</text>
</comment>
<keyword evidence="4" id="KW-1185">Reference proteome</keyword>
<protein>
    <submittedName>
        <fullName evidence="3">Uncharacterized protein</fullName>
    </submittedName>
</protein>
<dbReference type="AlphaFoldDB" id="A0ABD1M9U0"/>
<organism evidence="3 4">
    <name type="scientific">Flemingia macrophylla</name>
    <dbReference type="NCBI Taxonomy" id="520843"/>
    <lineage>
        <taxon>Eukaryota</taxon>
        <taxon>Viridiplantae</taxon>
        <taxon>Streptophyta</taxon>
        <taxon>Embryophyta</taxon>
        <taxon>Tracheophyta</taxon>
        <taxon>Spermatophyta</taxon>
        <taxon>Magnoliopsida</taxon>
        <taxon>eudicotyledons</taxon>
        <taxon>Gunneridae</taxon>
        <taxon>Pentapetalae</taxon>
        <taxon>rosids</taxon>
        <taxon>fabids</taxon>
        <taxon>Fabales</taxon>
        <taxon>Fabaceae</taxon>
        <taxon>Papilionoideae</taxon>
        <taxon>50 kb inversion clade</taxon>
        <taxon>NPAAA clade</taxon>
        <taxon>indigoferoid/millettioid clade</taxon>
        <taxon>Phaseoleae</taxon>
        <taxon>Flemingia</taxon>
    </lineage>
</organism>
<reference evidence="3 4" key="1">
    <citation type="submission" date="2024-08" db="EMBL/GenBank/DDBJ databases">
        <title>Insights into the chromosomal genome structure of Flemingia macrophylla.</title>
        <authorList>
            <person name="Ding Y."/>
            <person name="Zhao Y."/>
            <person name="Bi W."/>
            <person name="Wu M."/>
            <person name="Zhao G."/>
            <person name="Gong Y."/>
            <person name="Li W."/>
            <person name="Zhang P."/>
        </authorList>
    </citation>
    <scope>NUCLEOTIDE SEQUENCE [LARGE SCALE GENOMIC DNA]</scope>
    <source>
        <strain evidence="3">DYQJB</strain>
        <tissue evidence="3">Leaf</tissue>
    </source>
</reference>
<proteinExistence type="predicted"/>
<name>A0ABD1M9U0_9FABA</name>
<feature type="compositionally biased region" description="Basic residues" evidence="1">
    <location>
        <begin position="57"/>
        <end position="67"/>
    </location>
</feature>
<feature type="signal peptide" evidence="2">
    <location>
        <begin position="1"/>
        <end position="28"/>
    </location>
</feature>
<keyword evidence="2" id="KW-0732">Signal</keyword>
<dbReference type="EMBL" id="JBGMDY010000006">
    <property type="protein sequence ID" value="KAL2332536.1"/>
    <property type="molecule type" value="Genomic_DNA"/>
</dbReference>
<feature type="compositionally biased region" description="Pro residues" evidence="1">
    <location>
        <begin position="68"/>
        <end position="82"/>
    </location>
</feature>
<feature type="region of interest" description="Disordered" evidence="1">
    <location>
        <begin position="47"/>
        <end position="96"/>
    </location>
</feature>
<accession>A0ABD1M9U0</accession>
<evidence type="ECO:0000256" key="2">
    <source>
        <dbReference type="SAM" id="SignalP"/>
    </source>
</evidence>
<evidence type="ECO:0000313" key="4">
    <source>
        <dbReference type="Proteomes" id="UP001603857"/>
    </source>
</evidence>
<gene>
    <name evidence="3" type="ORF">Fmac_020117</name>
</gene>
<evidence type="ECO:0000313" key="3">
    <source>
        <dbReference type="EMBL" id="KAL2332536.1"/>
    </source>
</evidence>
<sequence>MKFLRVHVHVLLLCLFIAFLFASTPTEATRLLTLSLGFAQDTPSHEVTLEVSNLMRPRPRPRPRPRHVPPPPPPPGYSPEPGPGHDLGSPPRPFLLVPAANSESLNLNRSPLNPFAASA</sequence>